<organism evidence="8 9">
    <name type="scientific">Methylorubrum extorquens (strain CM4 / NCIMB 13688)</name>
    <name type="common">Methylobacterium extorquens</name>
    <dbReference type="NCBI Taxonomy" id="440085"/>
    <lineage>
        <taxon>Bacteria</taxon>
        <taxon>Pseudomonadati</taxon>
        <taxon>Pseudomonadota</taxon>
        <taxon>Alphaproteobacteria</taxon>
        <taxon>Hyphomicrobiales</taxon>
        <taxon>Methylobacteriaceae</taxon>
        <taxon>Methylorubrum</taxon>
    </lineage>
</organism>
<dbReference type="CDD" id="cd05561">
    <property type="entry name" value="Peptidases_S8_4"/>
    <property type="match status" value="1"/>
</dbReference>
<dbReference type="InterPro" id="IPR036852">
    <property type="entry name" value="Peptidase_S8/S53_dom_sf"/>
</dbReference>
<dbReference type="AlphaFoldDB" id="B7KNL1"/>
<feature type="active site" description="Charge relay system" evidence="5">
    <location>
        <position position="351"/>
    </location>
</feature>
<dbReference type="InterPro" id="IPR015500">
    <property type="entry name" value="Peptidase_S8_subtilisin-rel"/>
</dbReference>
<feature type="compositionally biased region" description="Gly residues" evidence="6">
    <location>
        <begin position="669"/>
        <end position="678"/>
    </location>
</feature>
<dbReference type="PROSITE" id="PS51257">
    <property type="entry name" value="PROKAR_LIPOPROTEIN"/>
    <property type="match status" value="1"/>
</dbReference>
<dbReference type="PANTHER" id="PTHR43806">
    <property type="entry name" value="PEPTIDASE S8"/>
    <property type="match status" value="1"/>
</dbReference>
<dbReference type="InterPro" id="IPR050131">
    <property type="entry name" value="Peptidase_S8_subtilisin-like"/>
</dbReference>
<dbReference type="Pfam" id="PF00082">
    <property type="entry name" value="Peptidase_S8"/>
    <property type="match status" value="1"/>
</dbReference>
<reference evidence="8 9" key="2">
    <citation type="journal article" date="2012" name="J. Bacteriol.">
        <title>Complete genome sequences of six strains of the genus Methylobacterium.</title>
        <authorList>
            <person name="Marx C.J."/>
            <person name="Bringel F."/>
            <person name="Chistoserdova L."/>
            <person name="Moulin L."/>
            <person name="Farhan Ul Haque M."/>
            <person name="Fleischman D.E."/>
            <person name="Gruffaz C."/>
            <person name="Jourand P."/>
            <person name="Knief C."/>
            <person name="Lee M.C."/>
            <person name="Muller E.E."/>
            <person name="Nadalig T."/>
            <person name="Peyraud R."/>
            <person name="Roselli S."/>
            <person name="Russ L."/>
            <person name="Goodwin L.A."/>
            <person name="Ivanova N."/>
            <person name="Kyrpides N."/>
            <person name="Lajus A."/>
            <person name="Land M.L."/>
            <person name="Medigue C."/>
            <person name="Mikhailova N."/>
            <person name="Nolan M."/>
            <person name="Woyke T."/>
            <person name="Stolyar S."/>
            <person name="Vorholt J.A."/>
            <person name="Vuilleumier S."/>
        </authorList>
    </citation>
    <scope>NUCLEOTIDE SEQUENCE [LARGE SCALE GENOMIC DNA]</scope>
    <source>
        <strain evidence="9">CM4 / NCIMB 13688</strain>
    </source>
</reference>
<dbReference type="PROSITE" id="PS51892">
    <property type="entry name" value="SUBTILASE"/>
    <property type="match status" value="1"/>
</dbReference>
<dbReference type="EMBL" id="CP001298">
    <property type="protein sequence ID" value="ACK81959.1"/>
    <property type="molecule type" value="Genomic_DNA"/>
</dbReference>
<dbReference type="Gene3D" id="3.40.50.200">
    <property type="entry name" value="Peptidase S8/S53 domain"/>
    <property type="match status" value="1"/>
</dbReference>
<dbReference type="GO" id="GO:0006508">
    <property type="term" value="P:proteolysis"/>
    <property type="evidence" value="ECO:0007669"/>
    <property type="project" value="UniProtKB-KW"/>
</dbReference>
<feature type="domain" description="Peptidase S8/S53" evidence="7">
    <location>
        <begin position="310"/>
        <end position="553"/>
    </location>
</feature>
<proteinExistence type="inferred from homology"/>
<dbReference type="PRINTS" id="PR00723">
    <property type="entry name" value="SUBTILISIN"/>
</dbReference>
<feature type="region of interest" description="Disordered" evidence="6">
    <location>
        <begin position="976"/>
        <end position="1052"/>
    </location>
</feature>
<reference evidence="9" key="1">
    <citation type="submission" date="2008-12" db="EMBL/GenBank/DDBJ databases">
        <title>Complete sequence of chromosome of Methylobacterium chloromethanicum CM4.</title>
        <authorList>
            <consortium name="US DOE Joint Genome Institute"/>
            <person name="Lucas S."/>
            <person name="Copeland A."/>
            <person name="Lapidus A."/>
            <person name="Glavina del Rio T."/>
            <person name="Dalin E."/>
            <person name="Tice H."/>
            <person name="Bruce D."/>
            <person name="Goodwin L."/>
            <person name="Pitluck S."/>
            <person name="Chertkov O."/>
            <person name="Brettin T."/>
            <person name="Detter J.C."/>
            <person name="Han C."/>
            <person name="Larimer F."/>
            <person name="Land M."/>
            <person name="Hauser L."/>
            <person name="Kyrpides N."/>
            <person name="Mikhailova N."/>
            <person name="Marx C."/>
            <person name="Richardson P."/>
        </authorList>
    </citation>
    <scope>NUCLEOTIDE SEQUENCE [LARGE SCALE GENOMIC DNA]</scope>
    <source>
        <strain evidence="9">CM4 / NCIMB 13688</strain>
    </source>
</reference>
<dbReference type="InterPro" id="IPR000209">
    <property type="entry name" value="Peptidase_S8/S53_dom"/>
</dbReference>
<dbReference type="SUPFAM" id="SSF52743">
    <property type="entry name" value="Subtilisin-like"/>
    <property type="match status" value="1"/>
</dbReference>
<dbReference type="PANTHER" id="PTHR43806:SF11">
    <property type="entry name" value="CEREVISIN-RELATED"/>
    <property type="match status" value="1"/>
</dbReference>
<accession>B7KNL1</accession>
<dbReference type="PROSITE" id="PS00137">
    <property type="entry name" value="SUBTILASE_HIS"/>
    <property type="match status" value="1"/>
</dbReference>
<feature type="region of interest" description="Disordered" evidence="6">
    <location>
        <begin position="652"/>
        <end position="698"/>
    </location>
</feature>
<evidence type="ECO:0000256" key="6">
    <source>
        <dbReference type="SAM" id="MobiDB-lite"/>
    </source>
</evidence>
<evidence type="ECO:0000256" key="4">
    <source>
        <dbReference type="ARBA" id="ARBA00022825"/>
    </source>
</evidence>
<feature type="compositionally biased region" description="Pro residues" evidence="6">
    <location>
        <begin position="119"/>
        <end position="136"/>
    </location>
</feature>
<evidence type="ECO:0000256" key="1">
    <source>
        <dbReference type="ARBA" id="ARBA00011073"/>
    </source>
</evidence>
<feature type="compositionally biased region" description="Pro residues" evidence="6">
    <location>
        <begin position="166"/>
        <end position="183"/>
    </location>
</feature>
<comment type="similarity">
    <text evidence="1 5">Belongs to the peptidase S8 family.</text>
</comment>
<evidence type="ECO:0000256" key="5">
    <source>
        <dbReference type="PROSITE-ProRule" id="PRU01240"/>
    </source>
</evidence>
<dbReference type="GO" id="GO:0004252">
    <property type="term" value="F:serine-type endopeptidase activity"/>
    <property type="evidence" value="ECO:0007669"/>
    <property type="project" value="UniProtKB-UniRule"/>
</dbReference>
<evidence type="ECO:0000313" key="8">
    <source>
        <dbReference type="EMBL" id="ACK81959.1"/>
    </source>
</evidence>
<sequence>MRSAFVRSMLGWSCRVLTAAVLLFSGCLVAEAQMRGPAGSGTGAPYGGGGSGGGGYGGGYRGGPMIGLPGMIGIIPRLIPPTRQRVEEVEDEEPPPRRPVRQPQYEDEPPAYRPRPRPRPQAPPPVHRAEPAPTPHPKQAAPVREPPPKVVQKPERPKPVAAPVAKPQPPKPALAKAPPPPRRQAPAPALVPAASQPAPVDPGEVPGEVLFVLKAEVPAESLPEILRRERLALISADTFTLVPVTLHRTRIRDRRSVAEVVAALSRDPRVASAQANHVYALVGEAMPTLAGAQYVVGKLRLKEAHASATGKDVTVAVIDSDVDLGHPSLQGAVANRHDALDGGKPAAAHPHGTAIAGIVGARAQLASAAPEASLLAVRAFSGETRAGAQGTTLHVLRALDWSGKMGARVVNMSFAGPWDAALSEFLAAGTGRGVVYVAAGGNAGPASPPLFPAADPNVIAVTATDAEDRLFPAANRGSHLCVAAPGVDILVAAPNGGYGLLSGTSTAAAQVSGVVALMLQARPDLKPAEVRAALTRSARDLGPPGPDREFGAGFADAEGAMRSLTAPMAVQEPAGPVPAGDPPPLKWLFVGFGGSRCEEEAATQEVELGAAIHRTLQQLEAVDLPLVLPAAPGQAKACTNSGSILSEADGEALDHPHTAGTGVGQPSVEGGGDAGLGRRGAATAANDSTEPPTEPDDLGSLVILQHARDHCCGVGVEVIRLAQEVPRQLLRRGQRRRRGRDLRHGRRRLEAPDRGPGGARAPLGQPASDLLDGAGKAAIPQLSPELHGVLAPRSLASVQVIEMRIKDAAPRPAPVMAWEALGEGVLAHRGASQAGLAIDEPERLPGRTAATDIVVELLPPTDRCSAGERLGGCTRIGSGAPGRRRWRRDRRQELQARVDTGEPTLDHLAGVEQEMPPVSDLHGRRRAKRGAAGILGRTIARHEPDLWLAAEPCGPGLGRAVREQIERAMAFEVDDDRAVGPPFAQRPVIDADDTGSRRLRQRHSPDRPQQSRGAGRHGQVCEQPGSWLSAECETGPGLRPGQPAGALGMAGE</sequence>
<feature type="compositionally biased region" description="Low complexity" evidence="6">
    <location>
        <begin position="184"/>
        <end position="198"/>
    </location>
</feature>
<dbReference type="Proteomes" id="UP000002385">
    <property type="component" value="Chromosome"/>
</dbReference>
<dbReference type="HOGENOM" id="CLU_290663_0_0_5"/>
<gene>
    <name evidence="8" type="ordered locus">Mchl_1052</name>
</gene>
<evidence type="ECO:0000259" key="7">
    <source>
        <dbReference type="Pfam" id="PF00082"/>
    </source>
</evidence>
<name>B7KNL1_METC4</name>
<keyword evidence="4 5" id="KW-0720">Serine protease</keyword>
<keyword evidence="3 5" id="KW-0378">Hydrolase</keyword>
<protein>
    <submittedName>
        <fullName evidence="8">Peptidase S8 and S53 subtilisin kexin sedolisin</fullName>
    </submittedName>
</protein>
<dbReference type="KEGG" id="mch:Mchl_1052"/>
<keyword evidence="2 5" id="KW-0645">Protease</keyword>
<feature type="region of interest" description="Disordered" evidence="6">
    <location>
        <begin position="732"/>
        <end position="772"/>
    </location>
</feature>
<feature type="active site" description="Charge relay system" evidence="5">
    <location>
        <position position="505"/>
    </location>
</feature>
<evidence type="ECO:0000313" key="9">
    <source>
        <dbReference type="Proteomes" id="UP000002385"/>
    </source>
</evidence>
<feature type="region of interest" description="Disordered" evidence="6">
    <location>
        <begin position="84"/>
        <end position="201"/>
    </location>
</feature>
<dbReference type="InterPro" id="IPR022398">
    <property type="entry name" value="Peptidase_S8_His-AS"/>
</dbReference>
<feature type="compositionally biased region" description="Basic residues" evidence="6">
    <location>
        <begin position="732"/>
        <end position="747"/>
    </location>
</feature>
<evidence type="ECO:0000256" key="3">
    <source>
        <dbReference type="ARBA" id="ARBA00022801"/>
    </source>
</evidence>
<evidence type="ECO:0000256" key="2">
    <source>
        <dbReference type="ARBA" id="ARBA00022670"/>
    </source>
</evidence>
<feature type="active site" description="Charge relay system" evidence="5">
    <location>
        <position position="319"/>
    </location>
</feature>